<organism evidence="11 12">
    <name type="scientific">Hibiscus sabdariffa</name>
    <name type="common">roselle</name>
    <dbReference type="NCBI Taxonomy" id="183260"/>
    <lineage>
        <taxon>Eukaryota</taxon>
        <taxon>Viridiplantae</taxon>
        <taxon>Streptophyta</taxon>
        <taxon>Embryophyta</taxon>
        <taxon>Tracheophyta</taxon>
        <taxon>Spermatophyta</taxon>
        <taxon>Magnoliopsida</taxon>
        <taxon>eudicotyledons</taxon>
        <taxon>Gunneridae</taxon>
        <taxon>Pentapetalae</taxon>
        <taxon>rosids</taxon>
        <taxon>malvids</taxon>
        <taxon>Malvales</taxon>
        <taxon>Malvaceae</taxon>
        <taxon>Malvoideae</taxon>
        <taxon>Hibiscus</taxon>
    </lineage>
</organism>
<dbReference type="PANTHER" id="PTHR31683:SF144">
    <property type="entry name" value="PECTATE LYASE"/>
    <property type="match status" value="1"/>
</dbReference>
<evidence type="ECO:0000313" key="11">
    <source>
        <dbReference type="EMBL" id="KAK8480132.1"/>
    </source>
</evidence>
<comment type="similarity">
    <text evidence="3 9">Belongs to the polysaccharide lyase 1 family.</text>
</comment>
<keyword evidence="8 9" id="KW-0456">Lyase</keyword>
<dbReference type="PANTHER" id="PTHR31683">
    <property type="entry name" value="PECTATE LYASE 18-RELATED"/>
    <property type="match status" value="1"/>
</dbReference>
<dbReference type="InterPro" id="IPR002022">
    <property type="entry name" value="Pec_lyase"/>
</dbReference>
<dbReference type="EMBL" id="JBBPBM010002105">
    <property type="protein sequence ID" value="KAK8480132.1"/>
    <property type="molecule type" value="Genomic_DNA"/>
</dbReference>
<gene>
    <name evidence="11" type="ORF">V6N12_035116</name>
</gene>
<evidence type="ECO:0000256" key="7">
    <source>
        <dbReference type="ARBA" id="ARBA00022837"/>
    </source>
</evidence>
<evidence type="ECO:0000256" key="4">
    <source>
        <dbReference type="ARBA" id="ARBA00012272"/>
    </source>
</evidence>
<dbReference type="Proteomes" id="UP001472677">
    <property type="component" value="Unassembled WGS sequence"/>
</dbReference>
<comment type="caution">
    <text evidence="11">The sequence shown here is derived from an EMBL/GenBank/DDBJ whole genome shotgun (WGS) entry which is preliminary data.</text>
</comment>
<sequence length="307" mass="34146">MASLPYADVDSTPRAIAGQAEGFGRFAVGGLHGPLFPVTSLSDDGPGSLREVCRAPGPCWIVFNVSGTIQLSSYLHVGSHKTIDGRGERVKLMGEGLRLKECENVIICNIEFEGGRGHDVDGIQIKPNSKHIWIDRCSFKDYDDGLIDITRGSTDVTVSRCYFTQHDKAMLIGADPTHVGDRCIRVTIHHCLFDGTRQRQPRVRFGKVHLYNNYTRNWEVYAVCASVEAQIYSQCNIYEAGQKKKTFEFYTEKAADQEEACSGIIRSEGDMFLNGAKTCILAGIVREVCSIQVNITKHGQWKLPRIL</sequence>
<evidence type="ECO:0000256" key="9">
    <source>
        <dbReference type="RuleBase" id="RU361123"/>
    </source>
</evidence>
<name>A0ABR1ZIH9_9ROSI</name>
<dbReference type="InterPro" id="IPR045032">
    <property type="entry name" value="PEL"/>
</dbReference>
<dbReference type="EC" id="4.2.2.2" evidence="4 9"/>
<comment type="cofactor">
    <cofactor evidence="9">
        <name>Ca(2+)</name>
        <dbReference type="ChEBI" id="CHEBI:29108"/>
    </cofactor>
    <text evidence="9">Binds 1 Ca(2+) ion. Required for its activity.</text>
</comment>
<dbReference type="Pfam" id="PF00544">
    <property type="entry name" value="Pectate_lyase_4"/>
    <property type="match status" value="1"/>
</dbReference>
<evidence type="ECO:0000256" key="2">
    <source>
        <dbReference type="ARBA" id="ARBA00005220"/>
    </source>
</evidence>
<dbReference type="SMART" id="SM00656">
    <property type="entry name" value="Amb_all"/>
    <property type="match status" value="1"/>
</dbReference>
<dbReference type="InterPro" id="IPR012334">
    <property type="entry name" value="Pectin_lyas_fold"/>
</dbReference>
<keyword evidence="6" id="KW-0732">Signal</keyword>
<proteinExistence type="inferred from homology"/>
<evidence type="ECO:0000313" key="12">
    <source>
        <dbReference type="Proteomes" id="UP001472677"/>
    </source>
</evidence>
<evidence type="ECO:0000256" key="5">
    <source>
        <dbReference type="ARBA" id="ARBA00022723"/>
    </source>
</evidence>
<comment type="pathway">
    <text evidence="2 9">Glycan metabolism; pectin degradation; 2-dehydro-3-deoxy-D-gluconate from pectin: step 2/5.</text>
</comment>
<keyword evidence="12" id="KW-1185">Reference proteome</keyword>
<evidence type="ECO:0000256" key="3">
    <source>
        <dbReference type="ARBA" id="ARBA00010980"/>
    </source>
</evidence>
<evidence type="ECO:0000256" key="8">
    <source>
        <dbReference type="ARBA" id="ARBA00023239"/>
    </source>
</evidence>
<dbReference type="SUPFAM" id="SSF51126">
    <property type="entry name" value="Pectin lyase-like"/>
    <property type="match status" value="1"/>
</dbReference>
<protein>
    <recommendedName>
        <fullName evidence="4 9">Pectate lyase</fullName>
        <ecNumber evidence="4 9">4.2.2.2</ecNumber>
    </recommendedName>
</protein>
<keyword evidence="7 9" id="KW-0106">Calcium</keyword>
<dbReference type="PRINTS" id="PR00807">
    <property type="entry name" value="AMBALLERGEN"/>
</dbReference>
<evidence type="ECO:0000256" key="1">
    <source>
        <dbReference type="ARBA" id="ARBA00000695"/>
    </source>
</evidence>
<keyword evidence="5 9" id="KW-0479">Metal-binding</keyword>
<feature type="domain" description="Pectate lyase" evidence="10">
    <location>
        <begin position="66"/>
        <end position="244"/>
    </location>
</feature>
<comment type="catalytic activity">
    <reaction evidence="1 9">
        <text>Eliminative cleavage of (1-&gt;4)-alpha-D-galacturonan to give oligosaccharides with 4-deoxy-alpha-D-galact-4-enuronosyl groups at their non-reducing ends.</text>
        <dbReference type="EC" id="4.2.2.2"/>
    </reaction>
</comment>
<dbReference type="Gene3D" id="2.160.20.10">
    <property type="entry name" value="Single-stranded right-handed beta-helix, Pectin lyase-like"/>
    <property type="match status" value="1"/>
</dbReference>
<dbReference type="InterPro" id="IPR011050">
    <property type="entry name" value="Pectin_lyase_fold/virulence"/>
</dbReference>
<dbReference type="InterPro" id="IPR018082">
    <property type="entry name" value="AmbAllergen"/>
</dbReference>
<accession>A0ABR1ZIH9</accession>
<evidence type="ECO:0000259" key="10">
    <source>
        <dbReference type="SMART" id="SM00656"/>
    </source>
</evidence>
<evidence type="ECO:0000256" key="6">
    <source>
        <dbReference type="ARBA" id="ARBA00022729"/>
    </source>
</evidence>
<reference evidence="11 12" key="1">
    <citation type="journal article" date="2024" name="G3 (Bethesda)">
        <title>Genome assembly of Hibiscus sabdariffa L. provides insights into metabolisms of medicinal natural products.</title>
        <authorList>
            <person name="Kim T."/>
        </authorList>
    </citation>
    <scope>NUCLEOTIDE SEQUENCE [LARGE SCALE GENOMIC DNA]</scope>
    <source>
        <strain evidence="11">TK-2024</strain>
        <tissue evidence="11">Old leaves</tissue>
    </source>
</reference>